<keyword evidence="3 8" id="KW-0378">Hydrolase</keyword>
<dbReference type="InterPro" id="IPR013737">
    <property type="entry name" value="Bac_rhamnosid_N"/>
</dbReference>
<dbReference type="Pfam" id="PF25788">
    <property type="entry name" value="Ig_Rha78A_N"/>
    <property type="match status" value="1"/>
</dbReference>
<organism evidence="8 9">
    <name type="scientific">Yinghuangia aomiensis</name>
    <dbReference type="NCBI Taxonomy" id="676205"/>
    <lineage>
        <taxon>Bacteria</taxon>
        <taxon>Bacillati</taxon>
        <taxon>Actinomycetota</taxon>
        <taxon>Actinomycetes</taxon>
        <taxon>Kitasatosporales</taxon>
        <taxon>Streptomycetaceae</taxon>
        <taxon>Yinghuangia</taxon>
    </lineage>
</organism>
<dbReference type="PIRSF" id="PIRSF010631">
    <property type="entry name" value="A-rhamnsds"/>
    <property type="match status" value="1"/>
</dbReference>
<dbReference type="InterPro" id="IPR013783">
    <property type="entry name" value="Ig-like_fold"/>
</dbReference>
<evidence type="ECO:0000259" key="5">
    <source>
        <dbReference type="Pfam" id="PF08531"/>
    </source>
</evidence>
<feature type="domain" description="Bacterial alpha-L-rhamnosidase N-terminal" evidence="5">
    <location>
        <begin position="152"/>
        <end position="291"/>
    </location>
</feature>
<evidence type="ECO:0000259" key="4">
    <source>
        <dbReference type="Pfam" id="PF05592"/>
    </source>
</evidence>
<sequence>MGTIKGVDTKAGGSPTHLRVDHLTTALGVTTRNPRLSWRLPDGARAQAAYRLRGDMGGIPWDTGKVVSDQTLFVPYGGPPLTSRQIVTWQVKVWTETGESTWSPCGEWETGLLEPDDWTASWIRPDESGSVPSAGSRPAYRLRGEAMIDRPVSRARIYATAHGVYELFLNGVRVGDQELTPGITVYGTRLHVQTYDVTDLVGTGPLTLTAVLSDGWFRGRTSYHRLSDGFGDRTAFLAQLHVDHDDGTTSLLGTGPEWRSAIGPITAADLFDGQEVDFRVEEMPWSRVAVAEPTGASLVSSPAPLVRCLEELRPVAITRLAPDSQIIDFGQNIHGRIRLSVPGPRDASLLLTHAEAVTPSGDVDTASARVGLPWYQPSRGVQGDRVISAGRPRDVFEPRHTRHGFRYVRVQGEAEDITPDAVTAVVIGSDLPRVGWFRCSDKRVNRLHEIAFWTFRNQECDIPQTEISRECAGWTDWGFNLPAARLLHDVSGLTVKWLRDLAADQWPDGRIRNYSPDPLGPASLTARFAIPHGQAGWGDAAVEVPWEMWRAYGDEQVLAEQFASMTAWVDYVARTARELRHPAQAARRPQAAAHEQFVWDTGFHFGEHLEPRTGHADGVAPDFTVVDDYDAFMAEFVERNRAKEHAVFSTAYFYRSADLVARAAGILGRLDDEKKYRLLAENVRAAWQKEFTGPDGVPTVDTQATLVRALAFGLVSEEARDTVAKRLTELIRAADTHPGTGLPSTPLLLPTLAATGQTALAYELLLQDTSPSWLTVIERGGTTFWEEWDGIAADGSTHQALSLPTRATVVEFLYAHVSGIQLIDDFPAYRRFRIAPEPGGGLTWAEARFDSPYGRIESSWRIVPGSFSLTVTVPPGTSAEIRLPDGTHHEAGPGTTTFACRVER</sequence>
<dbReference type="SUPFAM" id="SSF48208">
    <property type="entry name" value="Six-hairpin glycosidases"/>
    <property type="match status" value="1"/>
</dbReference>
<accession>A0ABP9HUM0</accession>
<dbReference type="Gene3D" id="2.60.420.10">
    <property type="entry name" value="Maltose phosphorylase, domain 3"/>
    <property type="match status" value="1"/>
</dbReference>
<feature type="domain" description="Alpha-L-rhamnosidase C-terminal" evidence="7">
    <location>
        <begin position="820"/>
        <end position="892"/>
    </location>
</feature>
<dbReference type="Gene3D" id="2.60.40.10">
    <property type="entry name" value="Immunoglobulins"/>
    <property type="match status" value="1"/>
</dbReference>
<proteinExistence type="predicted"/>
<dbReference type="GO" id="GO:0016787">
    <property type="term" value="F:hydrolase activity"/>
    <property type="evidence" value="ECO:0007669"/>
    <property type="project" value="UniProtKB-KW"/>
</dbReference>
<gene>
    <name evidence="8" type="ORF">GCM10023205_53320</name>
</gene>
<feature type="domain" description="Alpha-L-rhamnosidase six-hairpin glycosidase" evidence="6">
    <location>
        <begin position="638"/>
        <end position="817"/>
    </location>
</feature>
<dbReference type="Pfam" id="PF05592">
    <property type="entry name" value="Bac_rhamnosid"/>
    <property type="match status" value="1"/>
</dbReference>
<dbReference type="InterPro" id="IPR016007">
    <property type="entry name" value="Alpha_rhamnosid"/>
</dbReference>
<evidence type="ECO:0000256" key="2">
    <source>
        <dbReference type="ARBA" id="ARBA00012652"/>
    </source>
</evidence>
<dbReference type="Proteomes" id="UP001500466">
    <property type="component" value="Unassembled WGS sequence"/>
</dbReference>
<dbReference type="InterPro" id="IPR008902">
    <property type="entry name" value="Rhamnosid_concanavalin"/>
</dbReference>
<comment type="caution">
    <text evidence="8">The sequence shown here is derived from an EMBL/GenBank/DDBJ whole genome shotgun (WGS) entry which is preliminary data.</text>
</comment>
<name>A0ABP9HUM0_9ACTN</name>
<protein>
    <recommendedName>
        <fullName evidence="2">alpha-L-rhamnosidase</fullName>
        <ecNumber evidence="2">3.2.1.40</ecNumber>
    </recommendedName>
</protein>
<dbReference type="Pfam" id="PF17390">
    <property type="entry name" value="Bac_rhamnosid_C"/>
    <property type="match status" value="1"/>
</dbReference>
<dbReference type="Pfam" id="PF17389">
    <property type="entry name" value="Bac_rhamnosid6H"/>
    <property type="match status" value="2"/>
</dbReference>
<dbReference type="PANTHER" id="PTHR33307">
    <property type="entry name" value="ALPHA-RHAMNOSIDASE (EUROFUNG)"/>
    <property type="match status" value="1"/>
</dbReference>
<dbReference type="InterPro" id="IPR008928">
    <property type="entry name" value="6-hairpin_glycosidase_sf"/>
</dbReference>
<keyword evidence="9" id="KW-1185">Reference proteome</keyword>
<dbReference type="InterPro" id="IPR012341">
    <property type="entry name" value="6hp_glycosidase-like_sf"/>
</dbReference>
<dbReference type="Gene3D" id="1.50.10.10">
    <property type="match status" value="1"/>
</dbReference>
<evidence type="ECO:0000313" key="9">
    <source>
        <dbReference type="Proteomes" id="UP001500466"/>
    </source>
</evidence>
<dbReference type="Gene3D" id="2.60.120.260">
    <property type="entry name" value="Galactose-binding domain-like"/>
    <property type="match status" value="2"/>
</dbReference>
<evidence type="ECO:0000259" key="7">
    <source>
        <dbReference type="Pfam" id="PF17390"/>
    </source>
</evidence>
<comment type="catalytic activity">
    <reaction evidence="1">
        <text>Hydrolysis of terminal non-reducing alpha-L-rhamnose residues in alpha-L-rhamnosides.</text>
        <dbReference type="EC" id="3.2.1.40"/>
    </reaction>
</comment>
<evidence type="ECO:0000256" key="1">
    <source>
        <dbReference type="ARBA" id="ARBA00001445"/>
    </source>
</evidence>
<feature type="domain" description="Alpha-L-rhamnosidase six-hairpin glycosidase" evidence="6">
    <location>
        <begin position="433"/>
        <end position="578"/>
    </location>
</feature>
<dbReference type="EMBL" id="BAABHS010000020">
    <property type="protein sequence ID" value="GAA4978569.1"/>
    <property type="molecule type" value="Genomic_DNA"/>
</dbReference>
<evidence type="ECO:0000256" key="3">
    <source>
        <dbReference type="ARBA" id="ARBA00022801"/>
    </source>
</evidence>
<dbReference type="InterPro" id="IPR035398">
    <property type="entry name" value="Bac_rhamnosid_C"/>
</dbReference>
<evidence type="ECO:0000313" key="8">
    <source>
        <dbReference type="EMBL" id="GAA4978569.1"/>
    </source>
</evidence>
<evidence type="ECO:0000259" key="6">
    <source>
        <dbReference type="Pfam" id="PF17389"/>
    </source>
</evidence>
<dbReference type="Pfam" id="PF08531">
    <property type="entry name" value="Bac_rhamnosid_N"/>
    <property type="match status" value="1"/>
</dbReference>
<dbReference type="EC" id="3.2.1.40" evidence="2"/>
<reference evidence="9" key="1">
    <citation type="journal article" date="2019" name="Int. J. Syst. Evol. Microbiol.">
        <title>The Global Catalogue of Microorganisms (GCM) 10K type strain sequencing project: providing services to taxonomists for standard genome sequencing and annotation.</title>
        <authorList>
            <consortium name="The Broad Institute Genomics Platform"/>
            <consortium name="The Broad Institute Genome Sequencing Center for Infectious Disease"/>
            <person name="Wu L."/>
            <person name="Ma J."/>
        </authorList>
    </citation>
    <scope>NUCLEOTIDE SEQUENCE [LARGE SCALE GENOMIC DNA]</scope>
    <source>
        <strain evidence="9">JCM 17986</strain>
    </source>
</reference>
<dbReference type="PANTHER" id="PTHR33307:SF6">
    <property type="entry name" value="ALPHA-RHAMNOSIDASE (EUROFUNG)-RELATED"/>
    <property type="match status" value="1"/>
</dbReference>
<dbReference type="InterPro" id="IPR035396">
    <property type="entry name" value="Bac_rhamnosid6H"/>
</dbReference>
<feature type="domain" description="Alpha-L-rhamnosidase concanavalin-like" evidence="4">
    <location>
        <begin position="319"/>
        <end position="427"/>
    </location>
</feature>